<accession>A0AAD7C683</accession>
<proteinExistence type="predicted"/>
<name>A0AAD7C683_MYCRO</name>
<evidence type="ECO:0000313" key="1">
    <source>
        <dbReference type="EMBL" id="KAJ7639922.1"/>
    </source>
</evidence>
<dbReference type="AlphaFoldDB" id="A0AAD7C683"/>
<organism evidence="1 2">
    <name type="scientific">Mycena rosella</name>
    <name type="common">Pink bonnet</name>
    <name type="synonym">Agaricus rosellus</name>
    <dbReference type="NCBI Taxonomy" id="1033263"/>
    <lineage>
        <taxon>Eukaryota</taxon>
        <taxon>Fungi</taxon>
        <taxon>Dikarya</taxon>
        <taxon>Basidiomycota</taxon>
        <taxon>Agaricomycotina</taxon>
        <taxon>Agaricomycetes</taxon>
        <taxon>Agaricomycetidae</taxon>
        <taxon>Agaricales</taxon>
        <taxon>Marasmiineae</taxon>
        <taxon>Mycenaceae</taxon>
        <taxon>Mycena</taxon>
    </lineage>
</organism>
<dbReference type="EMBL" id="JARKIE010000437">
    <property type="protein sequence ID" value="KAJ7639922.1"/>
    <property type="molecule type" value="Genomic_DNA"/>
</dbReference>
<evidence type="ECO:0008006" key="3">
    <source>
        <dbReference type="Google" id="ProtNLM"/>
    </source>
</evidence>
<reference evidence="1" key="1">
    <citation type="submission" date="2023-03" db="EMBL/GenBank/DDBJ databases">
        <title>Massive genome expansion in bonnet fungi (Mycena s.s.) driven by repeated elements and novel gene families across ecological guilds.</title>
        <authorList>
            <consortium name="Lawrence Berkeley National Laboratory"/>
            <person name="Harder C.B."/>
            <person name="Miyauchi S."/>
            <person name="Viragh M."/>
            <person name="Kuo A."/>
            <person name="Thoen E."/>
            <person name="Andreopoulos B."/>
            <person name="Lu D."/>
            <person name="Skrede I."/>
            <person name="Drula E."/>
            <person name="Henrissat B."/>
            <person name="Morin E."/>
            <person name="Kohler A."/>
            <person name="Barry K."/>
            <person name="LaButti K."/>
            <person name="Morin E."/>
            <person name="Salamov A."/>
            <person name="Lipzen A."/>
            <person name="Mereny Z."/>
            <person name="Hegedus B."/>
            <person name="Baldrian P."/>
            <person name="Stursova M."/>
            <person name="Weitz H."/>
            <person name="Taylor A."/>
            <person name="Grigoriev I.V."/>
            <person name="Nagy L.G."/>
            <person name="Martin F."/>
            <person name="Kauserud H."/>
        </authorList>
    </citation>
    <scope>NUCLEOTIDE SEQUENCE</scope>
    <source>
        <strain evidence="1">CBHHK067</strain>
    </source>
</reference>
<gene>
    <name evidence="1" type="ORF">B0H17DRAFT_960661</name>
</gene>
<sequence length="238" mass="27735">MFSNPGILLQEGGQRLFTKIIKSLRDKPTRKSTASNLDRIRCCIDETFGYQPTDSAIWTSIRSNNIHRLTRNFLWKCLHNIYHVGSFWEYIPNLEILGQCPTCRVPESLEYIMLECDALGQKQIWQLVERLWRLKYTAWSKLNWGLLLGYGLAKFKTPRGKSVPAQNRLFTIIVSTSMHLIWKLRNERVFETFTSAADSEIHNRWVSMINSAIKRDKLLTNRARFGSLAIKKQLVLNT</sequence>
<evidence type="ECO:0000313" key="2">
    <source>
        <dbReference type="Proteomes" id="UP001221757"/>
    </source>
</evidence>
<dbReference type="Proteomes" id="UP001221757">
    <property type="component" value="Unassembled WGS sequence"/>
</dbReference>
<keyword evidence="2" id="KW-1185">Reference proteome</keyword>
<protein>
    <recommendedName>
        <fullName evidence="3">Reverse transcriptase zinc-binding domain-containing protein</fullName>
    </recommendedName>
</protein>
<comment type="caution">
    <text evidence="1">The sequence shown here is derived from an EMBL/GenBank/DDBJ whole genome shotgun (WGS) entry which is preliminary data.</text>
</comment>